<name>A0AAV4WTA6_CAEEX</name>
<accession>A0AAV4WTA6</accession>
<dbReference type="EMBL" id="BPLR01016718">
    <property type="protein sequence ID" value="GIY85947.1"/>
    <property type="molecule type" value="Genomic_DNA"/>
</dbReference>
<reference evidence="1 2" key="1">
    <citation type="submission" date="2021-06" db="EMBL/GenBank/DDBJ databases">
        <title>Caerostris extrusa draft genome.</title>
        <authorList>
            <person name="Kono N."/>
            <person name="Arakawa K."/>
        </authorList>
    </citation>
    <scope>NUCLEOTIDE SEQUENCE [LARGE SCALE GENOMIC DNA]</scope>
</reference>
<comment type="caution">
    <text evidence="1">The sequence shown here is derived from an EMBL/GenBank/DDBJ whole genome shotgun (WGS) entry which is preliminary data.</text>
</comment>
<proteinExistence type="predicted"/>
<gene>
    <name evidence="1" type="ORF">CEXT_566991</name>
</gene>
<dbReference type="AlphaFoldDB" id="A0AAV4WTA6"/>
<evidence type="ECO:0000313" key="1">
    <source>
        <dbReference type="EMBL" id="GIY85947.1"/>
    </source>
</evidence>
<protein>
    <recommendedName>
        <fullName evidence="3">Transposase</fullName>
    </recommendedName>
</protein>
<evidence type="ECO:0000313" key="2">
    <source>
        <dbReference type="Proteomes" id="UP001054945"/>
    </source>
</evidence>
<organism evidence="1 2">
    <name type="scientific">Caerostris extrusa</name>
    <name type="common">Bark spider</name>
    <name type="synonym">Caerostris bankana</name>
    <dbReference type="NCBI Taxonomy" id="172846"/>
    <lineage>
        <taxon>Eukaryota</taxon>
        <taxon>Metazoa</taxon>
        <taxon>Ecdysozoa</taxon>
        <taxon>Arthropoda</taxon>
        <taxon>Chelicerata</taxon>
        <taxon>Arachnida</taxon>
        <taxon>Araneae</taxon>
        <taxon>Araneomorphae</taxon>
        <taxon>Entelegynae</taxon>
        <taxon>Araneoidea</taxon>
        <taxon>Araneidae</taxon>
        <taxon>Caerostris</taxon>
    </lineage>
</organism>
<sequence>MTSSNIDDVICLLLQKRKLLSHAQPKHTDRATFVKFASVLLHLFLSCVFRNLTDFLDDAQLFLSFCGPRLKFGLPDVCEIHSKLMPWMKRMNFGGRHSYN</sequence>
<dbReference type="Proteomes" id="UP001054945">
    <property type="component" value="Unassembled WGS sequence"/>
</dbReference>
<keyword evidence="2" id="KW-1185">Reference proteome</keyword>
<evidence type="ECO:0008006" key="3">
    <source>
        <dbReference type="Google" id="ProtNLM"/>
    </source>
</evidence>